<evidence type="ECO:0000313" key="2">
    <source>
        <dbReference type="Proteomes" id="UP001468798"/>
    </source>
</evidence>
<dbReference type="Pfam" id="PF12099">
    <property type="entry name" value="DUF3575"/>
    <property type="match status" value="1"/>
</dbReference>
<dbReference type="EMBL" id="JBCGDP010000008">
    <property type="protein sequence ID" value="MEM0576768.1"/>
    <property type="molecule type" value="Genomic_DNA"/>
</dbReference>
<dbReference type="InterPro" id="IPR021958">
    <property type="entry name" value="DUF3575"/>
</dbReference>
<dbReference type="Proteomes" id="UP001468798">
    <property type="component" value="Unassembled WGS sequence"/>
</dbReference>
<accession>A0ABU9NQ25</accession>
<dbReference type="RefSeq" id="WP_342691752.1">
    <property type="nucleotide sequence ID" value="NZ_JBCGDP010000008.1"/>
</dbReference>
<proteinExistence type="predicted"/>
<reference evidence="1 2" key="1">
    <citation type="submission" date="2024-03" db="EMBL/GenBank/DDBJ databases">
        <title>Two novel species of the genus Flavobacterium exhibiting potentially degradation of complex polysaccharides.</title>
        <authorList>
            <person name="Lian X."/>
        </authorList>
    </citation>
    <scope>NUCLEOTIDE SEQUENCE [LARGE SCALE GENOMIC DNA]</scope>
    <source>
        <strain evidence="1 2">N6</strain>
    </source>
</reference>
<name>A0ABU9NQ25_9FLAO</name>
<evidence type="ECO:0000313" key="1">
    <source>
        <dbReference type="EMBL" id="MEM0576768.1"/>
    </source>
</evidence>
<organism evidence="1 2">
    <name type="scientific">Flavobacterium polysaccharolyticum</name>
    <dbReference type="NCBI Taxonomy" id="3133148"/>
    <lineage>
        <taxon>Bacteria</taxon>
        <taxon>Pseudomonadati</taxon>
        <taxon>Bacteroidota</taxon>
        <taxon>Flavobacteriia</taxon>
        <taxon>Flavobacteriales</taxon>
        <taxon>Flavobacteriaceae</taxon>
        <taxon>Flavobacterium</taxon>
    </lineage>
</organism>
<comment type="caution">
    <text evidence="1">The sequence shown here is derived from an EMBL/GenBank/DDBJ whole genome shotgun (WGS) entry which is preliminary data.</text>
</comment>
<keyword evidence="2" id="KW-1185">Reference proteome</keyword>
<sequence>MKKIVAFIFLLIFTTSFGQTYIKFNGATALVGVPNIGVETSIGKKLTFSFDVMASFWKSFDGHHPMQFYIFTPEVRYHFKEKYKGWYFGGHAGPDIYKIQKWNYWNTNKYEEGFGYHLGATIGYNFKISEKINLDAFIGGGYHQGFYKGYYNDGTPGRYDNIFHPEKKWNKSGESLPYRGGLMITYKLN</sequence>
<protein>
    <submittedName>
        <fullName evidence="1">DUF3575 domain-containing protein</fullName>
    </submittedName>
</protein>
<gene>
    <name evidence="1" type="ORF">WFZ86_09675</name>
</gene>